<evidence type="ECO:0000259" key="4">
    <source>
        <dbReference type="PROSITE" id="PS50001"/>
    </source>
</evidence>
<dbReference type="Pfam" id="PF00017">
    <property type="entry name" value="SH2"/>
    <property type="match status" value="1"/>
</dbReference>
<dbReference type="PANTHER" id="PTHR14388:SF22">
    <property type="entry name" value="SH2 DOMAIN-CONTAINING PROTEIN"/>
    <property type="match status" value="1"/>
</dbReference>
<dbReference type="GeneTree" id="ENSGT00940000160977"/>
<evidence type="ECO:0000256" key="3">
    <source>
        <dbReference type="SAM" id="MobiDB-lite"/>
    </source>
</evidence>
<feature type="domain" description="SH2" evidence="4">
    <location>
        <begin position="37"/>
        <end position="120"/>
    </location>
</feature>
<feature type="compositionally biased region" description="Polar residues" evidence="3">
    <location>
        <begin position="276"/>
        <end position="288"/>
    </location>
</feature>
<dbReference type="InParanoid" id="A0A663FH18"/>
<reference evidence="5" key="2">
    <citation type="submission" date="2025-09" db="UniProtKB">
        <authorList>
            <consortium name="Ensembl"/>
        </authorList>
    </citation>
    <scope>IDENTIFICATION</scope>
</reference>
<dbReference type="InterPro" id="IPR000980">
    <property type="entry name" value="SH2"/>
</dbReference>
<sequence length="304" mass="33450">MLGEALAESVVPPQPANASLHQQAAAHCLLKNFPVSREAENLLMDEPLGCFLVRISQSQPGYTLTYRGEGRCRHYMIQVQPNARYVILGEDQAHASLTELVRYHQAVGIQPFMEKLTVPCGQVNVEDLQPEEGMGHGLCPEQIKSLRQLLSFLFPLGVSHSGQAAWPLLRALGSTTSWALGSPGMAERPWWVDDTSLPPECQQWAQLGIPLCCAVWDVWRVCKPLLNPLFPPSEKQRDFGLQRSGVPHTGSASSHEGGPSGGAALPLRAFHQQICSAVKSSRSSQTHVVQEDQEFPRPREPGRE</sequence>
<feature type="region of interest" description="Disordered" evidence="3">
    <location>
        <begin position="276"/>
        <end position="304"/>
    </location>
</feature>
<keyword evidence="6" id="KW-1185">Reference proteome</keyword>
<accession>A0A663FH18</accession>
<dbReference type="Gene3D" id="3.30.505.10">
    <property type="entry name" value="SH2 domain"/>
    <property type="match status" value="1"/>
</dbReference>
<reference evidence="5" key="1">
    <citation type="submission" date="2025-08" db="UniProtKB">
        <authorList>
            <consortium name="Ensembl"/>
        </authorList>
    </citation>
    <scope>IDENTIFICATION</scope>
</reference>
<evidence type="ECO:0000313" key="5">
    <source>
        <dbReference type="Ensembl" id="ENSACCP00020023915.1"/>
    </source>
</evidence>
<proteinExistence type="predicted"/>
<evidence type="ECO:0000313" key="6">
    <source>
        <dbReference type="Proteomes" id="UP000472275"/>
    </source>
</evidence>
<name>A0A663FH18_AQUCH</name>
<feature type="compositionally biased region" description="Basic and acidic residues" evidence="3">
    <location>
        <begin position="294"/>
        <end position="304"/>
    </location>
</feature>
<dbReference type="GO" id="GO:0005737">
    <property type="term" value="C:cytoplasm"/>
    <property type="evidence" value="ECO:0007669"/>
    <property type="project" value="TreeGrafter"/>
</dbReference>
<dbReference type="SUPFAM" id="SSF55550">
    <property type="entry name" value="SH2 domain"/>
    <property type="match status" value="1"/>
</dbReference>
<dbReference type="PANTHER" id="PTHR14388">
    <property type="entry name" value="T CELL-SPECIFIC ADAPTER PROTEIN TSAD"/>
    <property type="match status" value="1"/>
</dbReference>
<feature type="region of interest" description="Disordered" evidence="3">
    <location>
        <begin position="237"/>
        <end position="263"/>
    </location>
</feature>
<dbReference type="SMART" id="SM00252">
    <property type="entry name" value="SH2"/>
    <property type="match status" value="1"/>
</dbReference>
<dbReference type="AlphaFoldDB" id="A0A663FH18"/>
<organism evidence="5 6">
    <name type="scientific">Aquila chrysaetos chrysaetos</name>
    <dbReference type="NCBI Taxonomy" id="223781"/>
    <lineage>
        <taxon>Eukaryota</taxon>
        <taxon>Metazoa</taxon>
        <taxon>Chordata</taxon>
        <taxon>Craniata</taxon>
        <taxon>Vertebrata</taxon>
        <taxon>Euteleostomi</taxon>
        <taxon>Archelosauria</taxon>
        <taxon>Archosauria</taxon>
        <taxon>Dinosauria</taxon>
        <taxon>Saurischia</taxon>
        <taxon>Theropoda</taxon>
        <taxon>Coelurosauria</taxon>
        <taxon>Aves</taxon>
        <taxon>Neognathae</taxon>
        <taxon>Neoaves</taxon>
        <taxon>Telluraves</taxon>
        <taxon>Accipitrimorphae</taxon>
        <taxon>Accipitriformes</taxon>
        <taxon>Accipitridae</taxon>
        <taxon>Accipitrinae</taxon>
        <taxon>Aquila</taxon>
    </lineage>
</organism>
<dbReference type="InterPro" id="IPR036860">
    <property type="entry name" value="SH2_dom_sf"/>
</dbReference>
<evidence type="ECO:0000256" key="1">
    <source>
        <dbReference type="ARBA" id="ARBA00022999"/>
    </source>
</evidence>
<dbReference type="PROSITE" id="PS50001">
    <property type="entry name" value="SH2"/>
    <property type="match status" value="1"/>
</dbReference>
<evidence type="ECO:0000256" key="2">
    <source>
        <dbReference type="PROSITE-ProRule" id="PRU00191"/>
    </source>
</evidence>
<keyword evidence="1 2" id="KW-0727">SH2 domain</keyword>
<protein>
    <recommendedName>
        <fullName evidence="4">SH2 domain-containing protein</fullName>
    </recommendedName>
</protein>
<dbReference type="Proteomes" id="UP000472275">
    <property type="component" value="Chromosome Z"/>
</dbReference>
<dbReference type="Ensembl" id="ENSACCT00020024978.1">
    <property type="protein sequence ID" value="ENSACCP00020023915.1"/>
    <property type="gene ID" value="ENSACCG00020016420.1"/>
</dbReference>